<dbReference type="Proteomes" id="UP001283361">
    <property type="component" value="Unassembled WGS sequence"/>
</dbReference>
<protein>
    <recommendedName>
        <fullName evidence="4">Secreted protein</fullName>
    </recommendedName>
</protein>
<evidence type="ECO:0000313" key="2">
    <source>
        <dbReference type="EMBL" id="KAK3797909.1"/>
    </source>
</evidence>
<dbReference type="AlphaFoldDB" id="A0AAE1E856"/>
<keyword evidence="1" id="KW-0732">Signal</keyword>
<comment type="caution">
    <text evidence="2">The sequence shown here is derived from an EMBL/GenBank/DDBJ whole genome shotgun (WGS) entry which is preliminary data.</text>
</comment>
<evidence type="ECO:0000256" key="1">
    <source>
        <dbReference type="SAM" id="SignalP"/>
    </source>
</evidence>
<evidence type="ECO:0008006" key="4">
    <source>
        <dbReference type="Google" id="ProtNLM"/>
    </source>
</evidence>
<feature type="chain" id="PRO_5042098447" description="Secreted protein" evidence="1">
    <location>
        <begin position="34"/>
        <end position="115"/>
    </location>
</feature>
<proteinExistence type="predicted"/>
<name>A0AAE1E856_9GAST</name>
<reference evidence="2" key="1">
    <citation type="journal article" date="2023" name="G3 (Bethesda)">
        <title>A reference genome for the long-term kleptoplast-retaining sea slug Elysia crispata morphotype clarki.</title>
        <authorList>
            <person name="Eastman K.E."/>
            <person name="Pendleton A.L."/>
            <person name="Shaikh M.A."/>
            <person name="Suttiyut T."/>
            <person name="Ogas R."/>
            <person name="Tomko P."/>
            <person name="Gavelis G."/>
            <person name="Widhalm J.R."/>
            <person name="Wisecaver J.H."/>
        </authorList>
    </citation>
    <scope>NUCLEOTIDE SEQUENCE</scope>
    <source>
        <strain evidence="2">ECLA1</strain>
    </source>
</reference>
<organism evidence="2 3">
    <name type="scientific">Elysia crispata</name>
    <name type="common">lettuce slug</name>
    <dbReference type="NCBI Taxonomy" id="231223"/>
    <lineage>
        <taxon>Eukaryota</taxon>
        <taxon>Metazoa</taxon>
        <taxon>Spiralia</taxon>
        <taxon>Lophotrochozoa</taxon>
        <taxon>Mollusca</taxon>
        <taxon>Gastropoda</taxon>
        <taxon>Heterobranchia</taxon>
        <taxon>Euthyneura</taxon>
        <taxon>Panpulmonata</taxon>
        <taxon>Sacoglossa</taxon>
        <taxon>Placobranchoidea</taxon>
        <taxon>Plakobranchidae</taxon>
        <taxon>Elysia</taxon>
    </lineage>
</organism>
<dbReference type="EMBL" id="JAWDGP010000738">
    <property type="protein sequence ID" value="KAK3797909.1"/>
    <property type="molecule type" value="Genomic_DNA"/>
</dbReference>
<evidence type="ECO:0000313" key="3">
    <source>
        <dbReference type="Proteomes" id="UP001283361"/>
    </source>
</evidence>
<sequence>MPVEFSRCYVLINKLRSLSASLLILASVNAVSGQTRPHRIHLLSQTLKNSVHAFLIGNCSKGGSQKSFKHLSPPQRGSEPFCLDPIVATQMDFNCTFRISRVGYSIGGWDVKLPH</sequence>
<keyword evidence="3" id="KW-1185">Reference proteome</keyword>
<gene>
    <name evidence="2" type="ORF">RRG08_020646</name>
</gene>
<feature type="signal peptide" evidence="1">
    <location>
        <begin position="1"/>
        <end position="33"/>
    </location>
</feature>
<accession>A0AAE1E856</accession>